<evidence type="ECO:0000313" key="2">
    <source>
        <dbReference type="EMBL" id="GER28537.1"/>
    </source>
</evidence>
<protein>
    <submittedName>
        <fullName evidence="2">Glutaredoxin family protein</fullName>
    </submittedName>
</protein>
<dbReference type="PANTHER" id="PTHR45669:SF17">
    <property type="entry name" value="GLUTAREDOXIN DOMAIN-CONTAINING PROTEIN"/>
    <property type="match status" value="1"/>
</dbReference>
<dbReference type="Pfam" id="PF00462">
    <property type="entry name" value="Glutaredoxin"/>
    <property type="match status" value="1"/>
</dbReference>
<accession>A0A5A7P7A6</accession>
<reference evidence="3" key="1">
    <citation type="journal article" date="2019" name="Curr. Biol.">
        <title>Genome Sequence of Striga asiatica Provides Insight into the Evolution of Plant Parasitism.</title>
        <authorList>
            <person name="Yoshida S."/>
            <person name="Kim S."/>
            <person name="Wafula E.K."/>
            <person name="Tanskanen J."/>
            <person name="Kim Y.M."/>
            <person name="Honaas L."/>
            <person name="Yang Z."/>
            <person name="Spallek T."/>
            <person name="Conn C.E."/>
            <person name="Ichihashi Y."/>
            <person name="Cheong K."/>
            <person name="Cui S."/>
            <person name="Der J.P."/>
            <person name="Gundlach H."/>
            <person name="Jiao Y."/>
            <person name="Hori C."/>
            <person name="Ishida J.K."/>
            <person name="Kasahara H."/>
            <person name="Kiba T."/>
            <person name="Kim M.S."/>
            <person name="Koo N."/>
            <person name="Laohavisit A."/>
            <person name="Lee Y.H."/>
            <person name="Lumba S."/>
            <person name="McCourt P."/>
            <person name="Mortimer J.C."/>
            <person name="Mutuku J.M."/>
            <person name="Nomura T."/>
            <person name="Sasaki-Sekimoto Y."/>
            <person name="Seto Y."/>
            <person name="Wang Y."/>
            <person name="Wakatake T."/>
            <person name="Sakakibara H."/>
            <person name="Demura T."/>
            <person name="Yamaguchi S."/>
            <person name="Yoneyama K."/>
            <person name="Manabe R.I."/>
            <person name="Nelson D.C."/>
            <person name="Schulman A.H."/>
            <person name="Timko M.P."/>
            <person name="dePamphilis C.W."/>
            <person name="Choi D."/>
            <person name="Shirasu K."/>
        </authorList>
    </citation>
    <scope>NUCLEOTIDE SEQUENCE [LARGE SCALE GENOMIC DNA]</scope>
    <source>
        <strain evidence="3">cv. UVA1</strain>
    </source>
</reference>
<dbReference type="InterPro" id="IPR002109">
    <property type="entry name" value="Glutaredoxin"/>
</dbReference>
<dbReference type="SUPFAM" id="SSF52833">
    <property type="entry name" value="Thioredoxin-like"/>
    <property type="match status" value="1"/>
</dbReference>
<feature type="domain" description="Glutaredoxin" evidence="1">
    <location>
        <begin position="107"/>
        <end position="173"/>
    </location>
</feature>
<sequence length="252" mass="28002">MADDCKNQAMEKPDNAKIAPSSFFKRSVAGDVPGNALYSLYRTASLQRTGSIYSSPLGSMVSAGHSLRGKVKKLCSLFESPKIRVTRPDSPEPDPPFRLPGTEDRVVIYFTSLRGIRKTFQECHSTRMIFRGLGVNVDERDISMDAAYRKELQRVLGENNISLPQVFIKGKYVGGAEVVRQLVEMGELGRLIKGLPLRKVDPCEGCGDVRFVPCASCNGSRKVFEHEEDGPTRFLLVLRRGFLSLQIGKGRF</sequence>
<evidence type="ECO:0000259" key="1">
    <source>
        <dbReference type="Pfam" id="PF00462"/>
    </source>
</evidence>
<name>A0A5A7P7A6_STRAF</name>
<comment type="caution">
    <text evidence="2">The sequence shown here is derived from an EMBL/GenBank/DDBJ whole genome shotgun (WGS) entry which is preliminary data.</text>
</comment>
<dbReference type="InterPro" id="IPR036249">
    <property type="entry name" value="Thioredoxin-like_sf"/>
</dbReference>
<dbReference type="PANTHER" id="PTHR45669">
    <property type="entry name" value="GLUTAREDOXIN DOMAIN-CONTAINING CYSTEINE-RICH PROTEIN CG12206-RELATED"/>
    <property type="match status" value="1"/>
</dbReference>
<dbReference type="Pfam" id="PF23733">
    <property type="entry name" value="GRXCR1-2_C"/>
    <property type="match status" value="1"/>
</dbReference>
<keyword evidence="3" id="KW-1185">Reference proteome</keyword>
<gene>
    <name evidence="2" type="ORF">STAS_04338</name>
</gene>
<dbReference type="OrthoDB" id="423313at2759"/>
<organism evidence="2 3">
    <name type="scientific">Striga asiatica</name>
    <name type="common">Asiatic witchweed</name>
    <name type="synonym">Buchnera asiatica</name>
    <dbReference type="NCBI Taxonomy" id="4170"/>
    <lineage>
        <taxon>Eukaryota</taxon>
        <taxon>Viridiplantae</taxon>
        <taxon>Streptophyta</taxon>
        <taxon>Embryophyta</taxon>
        <taxon>Tracheophyta</taxon>
        <taxon>Spermatophyta</taxon>
        <taxon>Magnoliopsida</taxon>
        <taxon>eudicotyledons</taxon>
        <taxon>Gunneridae</taxon>
        <taxon>Pentapetalae</taxon>
        <taxon>asterids</taxon>
        <taxon>lamiids</taxon>
        <taxon>Lamiales</taxon>
        <taxon>Orobanchaceae</taxon>
        <taxon>Buchnereae</taxon>
        <taxon>Striga</taxon>
    </lineage>
</organism>
<dbReference type="AlphaFoldDB" id="A0A5A7P7A6"/>
<dbReference type="Proteomes" id="UP000325081">
    <property type="component" value="Unassembled WGS sequence"/>
</dbReference>
<dbReference type="PROSITE" id="PS51354">
    <property type="entry name" value="GLUTAREDOXIN_2"/>
    <property type="match status" value="1"/>
</dbReference>
<dbReference type="EMBL" id="BKCP01002669">
    <property type="protein sequence ID" value="GER28537.1"/>
    <property type="molecule type" value="Genomic_DNA"/>
</dbReference>
<evidence type="ECO:0000313" key="3">
    <source>
        <dbReference type="Proteomes" id="UP000325081"/>
    </source>
</evidence>
<dbReference type="CDD" id="cd03031">
    <property type="entry name" value="GRX_GRX_like"/>
    <property type="match status" value="1"/>
</dbReference>
<dbReference type="Gene3D" id="3.40.30.10">
    <property type="entry name" value="Glutaredoxin"/>
    <property type="match status" value="1"/>
</dbReference>
<proteinExistence type="predicted"/>